<reference evidence="1" key="1">
    <citation type="submission" date="2023-04" db="EMBL/GenBank/DDBJ databases">
        <title>Ambrosiozyma monospora NBRC 10751.</title>
        <authorList>
            <person name="Ichikawa N."/>
            <person name="Sato H."/>
            <person name="Tonouchi N."/>
        </authorList>
    </citation>
    <scope>NUCLEOTIDE SEQUENCE</scope>
    <source>
        <strain evidence="1">NBRC 10751</strain>
    </source>
</reference>
<proteinExistence type="predicted"/>
<sequence>MSSAELGFDPSLKKKKKSKSTRSEGSASPAPAGAEADLFAGLKKKKKKSKDTTGEKDHKESVDDVTATFESLHLKKKKKKSKHHDVDDFEKQLAKADFSPF</sequence>
<evidence type="ECO:0000313" key="1">
    <source>
        <dbReference type="EMBL" id="GME80393.1"/>
    </source>
</evidence>
<name>A0ACB5T4Z9_AMBMO</name>
<comment type="caution">
    <text evidence="1">The sequence shown here is derived from an EMBL/GenBank/DDBJ whole genome shotgun (WGS) entry which is preliminary data.</text>
</comment>
<protein>
    <submittedName>
        <fullName evidence="1">Unnamed protein product</fullName>
    </submittedName>
</protein>
<organism evidence="1 2">
    <name type="scientific">Ambrosiozyma monospora</name>
    <name type="common">Yeast</name>
    <name type="synonym">Endomycopsis monosporus</name>
    <dbReference type="NCBI Taxonomy" id="43982"/>
    <lineage>
        <taxon>Eukaryota</taxon>
        <taxon>Fungi</taxon>
        <taxon>Dikarya</taxon>
        <taxon>Ascomycota</taxon>
        <taxon>Saccharomycotina</taxon>
        <taxon>Pichiomycetes</taxon>
        <taxon>Pichiales</taxon>
        <taxon>Pichiaceae</taxon>
        <taxon>Ambrosiozyma</taxon>
    </lineage>
</organism>
<gene>
    <name evidence="1" type="ORF">Amon02_000444200</name>
</gene>
<accession>A0ACB5T4Z9</accession>
<keyword evidence="2" id="KW-1185">Reference proteome</keyword>
<dbReference type="Proteomes" id="UP001165064">
    <property type="component" value="Unassembled WGS sequence"/>
</dbReference>
<evidence type="ECO:0000313" key="2">
    <source>
        <dbReference type="Proteomes" id="UP001165064"/>
    </source>
</evidence>
<dbReference type="EMBL" id="BSXS01003046">
    <property type="protein sequence ID" value="GME80393.1"/>
    <property type="molecule type" value="Genomic_DNA"/>
</dbReference>